<feature type="domain" description="RNA polymerase sigma factor 70 region 4 type 2" evidence="1">
    <location>
        <begin position="35"/>
        <end position="85"/>
    </location>
</feature>
<sequence>MTDFLEGYDLQKNIVEEESNINDDFSYNGVTVDMVKDAIACLPDGYRLILSLHLFEGMDYEEIAQITSLKTASIRSQYIRGKAKLLKDLTEKRKK</sequence>
<dbReference type="GO" id="GO:0006352">
    <property type="term" value="P:DNA-templated transcription initiation"/>
    <property type="evidence" value="ECO:0007669"/>
    <property type="project" value="InterPro"/>
</dbReference>
<dbReference type="InterPro" id="IPR036388">
    <property type="entry name" value="WH-like_DNA-bd_sf"/>
</dbReference>
<gene>
    <name evidence="2" type="ORF">SDC9_185516</name>
</gene>
<dbReference type="InterPro" id="IPR013324">
    <property type="entry name" value="RNA_pol_sigma_r3/r4-like"/>
</dbReference>
<evidence type="ECO:0000313" key="2">
    <source>
        <dbReference type="EMBL" id="MPN37994.1"/>
    </source>
</evidence>
<dbReference type="EMBL" id="VSSQ01092956">
    <property type="protein sequence ID" value="MPN37994.1"/>
    <property type="molecule type" value="Genomic_DNA"/>
</dbReference>
<comment type="caution">
    <text evidence="2">The sequence shown here is derived from an EMBL/GenBank/DDBJ whole genome shotgun (WGS) entry which is preliminary data.</text>
</comment>
<dbReference type="GO" id="GO:0003677">
    <property type="term" value="F:DNA binding"/>
    <property type="evidence" value="ECO:0007669"/>
    <property type="project" value="InterPro"/>
</dbReference>
<organism evidence="2">
    <name type="scientific">bioreactor metagenome</name>
    <dbReference type="NCBI Taxonomy" id="1076179"/>
    <lineage>
        <taxon>unclassified sequences</taxon>
        <taxon>metagenomes</taxon>
        <taxon>ecological metagenomes</taxon>
    </lineage>
</organism>
<evidence type="ECO:0000259" key="1">
    <source>
        <dbReference type="Pfam" id="PF08281"/>
    </source>
</evidence>
<protein>
    <recommendedName>
        <fullName evidence="1">RNA polymerase sigma factor 70 region 4 type 2 domain-containing protein</fullName>
    </recommendedName>
</protein>
<proteinExistence type="predicted"/>
<dbReference type="Gene3D" id="1.10.10.10">
    <property type="entry name" value="Winged helix-like DNA-binding domain superfamily/Winged helix DNA-binding domain"/>
    <property type="match status" value="1"/>
</dbReference>
<name>A0A645HPE5_9ZZZZ</name>
<dbReference type="AlphaFoldDB" id="A0A645HPE5"/>
<dbReference type="SUPFAM" id="SSF88659">
    <property type="entry name" value="Sigma3 and sigma4 domains of RNA polymerase sigma factors"/>
    <property type="match status" value="1"/>
</dbReference>
<dbReference type="CDD" id="cd06171">
    <property type="entry name" value="Sigma70_r4"/>
    <property type="match status" value="1"/>
</dbReference>
<accession>A0A645HPE5</accession>
<reference evidence="2" key="1">
    <citation type="submission" date="2019-08" db="EMBL/GenBank/DDBJ databases">
        <authorList>
            <person name="Kucharzyk K."/>
            <person name="Murdoch R.W."/>
            <person name="Higgins S."/>
            <person name="Loffler F."/>
        </authorList>
    </citation>
    <scope>NUCLEOTIDE SEQUENCE</scope>
</reference>
<dbReference type="InterPro" id="IPR013249">
    <property type="entry name" value="RNA_pol_sigma70_r4_t2"/>
</dbReference>
<dbReference type="GO" id="GO:0016987">
    <property type="term" value="F:sigma factor activity"/>
    <property type="evidence" value="ECO:0007669"/>
    <property type="project" value="InterPro"/>
</dbReference>
<dbReference type="Pfam" id="PF08281">
    <property type="entry name" value="Sigma70_r4_2"/>
    <property type="match status" value="1"/>
</dbReference>